<dbReference type="InterPro" id="IPR036259">
    <property type="entry name" value="MFS_trans_sf"/>
</dbReference>
<evidence type="ECO:0000256" key="5">
    <source>
        <dbReference type="ARBA" id="ARBA00022989"/>
    </source>
</evidence>
<feature type="transmembrane region" description="Helical" evidence="7">
    <location>
        <begin position="263"/>
        <end position="281"/>
    </location>
</feature>
<keyword evidence="2" id="KW-0813">Transport</keyword>
<keyword evidence="3" id="KW-1003">Cell membrane</keyword>
<dbReference type="PROSITE" id="PS50850">
    <property type="entry name" value="MFS"/>
    <property type="match status" value="1"/>
</dbReference>
<dbReference type="CDD" id="cd06173">
    <property type="entry name" value="MFS_MefA_like"/>
    <property type="match status" value="1"/>
</dbReference>
<dbReference type="Proteomes" id="UP000199647">
    <property type="component" value="Unassembled WGS sequence"/>
</dbReference>
<keyword evidence="5 7" id="KW-1133">Transmembrane helix</keyword>
<feature type="transmembrane region" description="Helical" evidence="7">
    <location>
        <begin position="226"/>
        <end position="251"/>
    </location>
</feature>
<evidence type="ECO:0000256" key="1">
    <source>
        <dbReference type="ARBA" id="ARBA00004651"/>
    </source>
</evidence>
<dbReference type="OrthoDB" id="7283966at2"/>
<sequence length="413" mass="43880">MTAPSPGEAKPQRTAFRNPGFKNYWGARLASAFAVQILSVSVGWHVYDLTHSAFDLGLVGLSQFLPALMLVLVTGAAADRFSRRTIMGICLATEALCATALLAFLYTGLRQVWPIFLVLACFGAARAFYNPAQQSIVPNLVPPEDLNNAIAWNSSSWQIATILGPVVGGLLYGINAETSFITALVLLLASSVSALLIPKPQQKTVREKTTWTTLTSGFQYIWSEKIVLGAISLDLFAVLLGGATALLPVYARDILAVGPLGLGMLRAGSGIGAILVAAYLTKHPIRDHAGIIMFACVAGFGAFTILFGASNVTWVSVLALAVMGAFDMISVYIRETLIQLWTPDAVRGRVSAVNQVFVGASNELGEFRAGLSASAFGTVPAVVIGGIGTIVVAMLWAKLFPALREARHLRGRD</sequence>
<dbReference type="SUPFAM" id="SSF103473">
    <property type="entry name" value="MFS general substrate transporter"/>
    <property type="match status" value="1"/>
</dbReference>
<evidence type="ECO:0000256" key="7">
    <source>
        <dbReference type="SAM" id="Phobius"/>
    </source>
</evidence>
<feature type="transmembrane region" description="Helical" evidence="7">
    <location>
        <begin position="180"/>
        <end position="198"/>
    </location>
</feature>
<dbReference type="STRING" id="1855383.SAMN05216548_11222"/>
<accession>A0A1H9LU24</accession>
<organism evidence="9 10">
    <name type="scientific">Faunimonas pinastri</name>
    <dbReference type="NCBI Taxonomy" id="1855383"/>
    <lineage>
        <taxon>Bacteria</taxon>
        <taxon>Pseudomonadati</taxon>
        <taxon>Pseudomonadota</taxon>
        <taxon>Alphaproteobacteria</taxon>
        <taxon>Hyphomicrobiales</taxon>
        <taxon>Afifellaceae</taxon>
        <taxon>Faunimonas</taxon>
    </lineage>
</organism>
<evidence type="ECO:0000313" key="9">
    <source>
        <dbReference type="EMBL" id="SER14961.1"/>
    </source>
</evidence>
<feature type="transmembrane region" description="Helical" evidence="7">
    <location>
        <begin position="25"/>
        <end position="47"/>
    </location>
</feature>
<keyword evidence="6 7" id="KW-0472">Membrane</keyword>
<dbReference type="InterPro" id="IPR020846">
    <property type="entry name" value="MFS_dom"/>
</dbReference>
<keyword evidence="10" id="KW-1185">Reference proteome</keyword>
<evidence type="ECO:0000259" key="8">
    <source>
        <dbReference type="PROSITE" id="PS50850"/>
    </source>
</evidence>
<feature type="transmembrane region" description="Helical" evidence="7">
    <location>
        <begin position="150"/>
        <end position="174"/>
    </location>
</feature>
<dbReference type="GO" id="GO:0022857">
    <property type="term" value="F:transmembrane transporter activity"/>
    <property type="evidence" value="ECO:0007669"/>
    <property type="project" value="InterPro"/>
</dbReference>
<reference evidence="9 10" key="1">
    <citation type="submission" date="2016-10" db="EMBL/GenBank/DDBJ databases">
        <authorList>
            <person name="de Groot N.N."/>
        </authorList>
    </citation>
    <scope>NUCLEOTIDE SEQUENCE [LARGE SCALE GENOMIC DNA]</scope>
    <source>
        <strain evidence="9 10">A52C2</strain>
    </source>
</reference>
<feature type="transmembrane region" description="Helical" evidence="7">
    <location>
        <begin position="375"/>
        <end position="397"/>
    </location>
</feature>
<evidence type="ECO:0000256" key="3">
    <source>
        <dbReference type="ARBA" id="ARBA00022475"/>
    </source>
</evidence>
<gene>
    <name evidence="9" type="ORF">SAMN05216548_11222</name>
</gene>
<feature type="transmembrane region" description="Helical" evidence="7">
    <location>
        <begin position="314"/>
        <end position="333"/>
    </location>
</feature>
<keyword evidence="4 7" id="KW-0812">Transmembrane</keyword>
<evidence type="ECO:0000256" key="6">
    <source>
        <dbReference type="ARBA" id="ARBA00023136"/>
    </source>
</evidence>
<dbReference type="Gene3D" id="1.20.1250.20">
    <property type="entry name" value="MFS general substrate transporter like domains"/>
    <property type="match status" value="1"/>
</dbReference>
<dbReference type="PANTHER" id="PTHR23513">
    <property type="entry name" value="INTEGRAL MEMBRANE EFFLUX PROTEIN-RELATED"/>
    <property type="match status" value="1"/>
</dbReference>
<name>A0A1H9LU24_9HYPH</name>
<feature type="transmembrane region" description="Helical" evidence="7">
    <location>
        <begin position="53"/>
        <end position="73"/>
    </location>
</feature>
<evidence type="ECO:0000256" key="2">
    <source>
        <dbReference type="ARBA" id="ARBA00022448"/>
    </source>
</evidence>
<dbReference type="InterPro" id="IPR010290">
    <property type="entry name" value="TM_effector"/>
</dbReference>
<proteinExistence type="predicted"/>
<dbReference type="RefSeq" id="WP_092497939.1">
    <property type="nucleotide sequence ID" value="NZ_FOFG01000012.1"/>
</dbReference>
<dbReference type="AlphaFoldDB" id="A0A1H9LU24"/>
<evidence type="ECO:0000256" key="4">
    <source>
        <dbReference type="ARBA" id="ARBA00022692"/>
    </source>
</evidence>
<feature type="transmembrane region" description="Helical" evidence="7">
    <location>
        <begin position="288"/>
        <end position="308"/>
    </location>
</feature>
<dbReference type="EMBL" id="FOFG01000012">
    <property type="protein sequence ID" value="SER14961.1"/>
    <property type="molecule type" value="Genomic_DNA"/>
</dbReference>
<dbReference type="PANTHER" id="PTHR23513:SF9">
    <property type="entry name" value="ENTEROBACTIN EXPORTER ENTS"/>
    <property type="match status" value="1"/>
</dbReference>
<feature type="transmembrane region" description="Helical" evidence="7">
    <location>
        <begin position="85"/>
        <end position="106"/>
    </location>
</feature>
<comment type="subcellular location">
    <subcellularLocation>
        <location evidence="1">Cell membrane</location>
        <topology evidence="1">Multi-pass membrane protein</topology>
    </subcellularLocation>
</comment>
<evidence type="ECO:0000313" key="10">
    <source>
        <dbReference type="Proteomes" id="UP000199647"/>
    </source>
</evidence>
<feature type="transmembrane region" description="Helical" evidence="7">
    <location>
        <begin position="112"/>
        <end position="129"/>
    </location>
</feature>
<protein>
    <submittedName>
        <fullName evidence="9">Transmembrane secretion effector</fullName>
    </submittedName>
</protein>
<feature type="domain" description="Major facilitator superfamily (MFS) profile" evidence="8">
    <location>
        <begin position="1"/>
        <end position="404"/>
    </location>
</feature>
<dbReference type="Pfam" id="PF05977">
    <property type="entry name" value="MFS_3"/>
    <property type="match status" value="1"/>
</dbReference>
<dbReference type="GO" id="GO:0005886">
    <property type="term" value="C:plasma membrane"/>
    <property type="evidence" value="ECO:0007669"/>
    <property type="project" value="UniProtKB-SubCell"/>
</dbReference>